<dbReference type="EMBL" id="QGUI01000005">
    <property type="protein sequence ID" value="PZN01561.1"/>
    <property type="molecule type" value="Genomic_DNA"/>
</dbReference>
<organism evidence="3">
    <name type="scientific">Thermocrispum agreste</name>
    <dbReference type="NCBI Taxonomy" id="37925"/>
    <lineage>
        <taxon>Bacteria</taxon>
        <taxon>Bacillati</taxon>
        <taxon>Actinomycetota</taxon>
        <taxon>Actinomycetes</taxon>
        <taxon>Pseudonocardiales</taxon>
        <taxon>Pseudonocardiaceae</taxon>
        <taxon>Thermocrispum</taxon>
    </lineage>
</organism>
<proteinExistence type="predicted"/>
<keyword evidence="1" id="KW-0472">Membrane</keyword>
<comment type="caution">
    <text evidence="3">The sequence shown here is derived from an EMBL/GenBank/DDBJ whole genome shotgun (WGS) entry which is preliminary data.</text>
</comment>
<reference evidence="2 4" key="3">
    <citation type="journal article" date="2021" name="BMC Genomics">
        <title>Genome-resolved metagenome and metatranscriptome analyses of thermophilic composting reveal key bacterial players and their metabolic interactions.</title>
        <authorList>
            <person name="Braga L.P.P."/>
            <person name="Pereira R.V."/>
            <person name="Martins L.F."/>
            <person name="Moura L.M.S."/>
            <person name="Sanchez F.B."/>
            <person name="Patane J.S.L."/>
            <person name="da Silva A.M."/>
            <person name="Setubal J.C."/>
        </authorList>
    </citation>
    <scope>NUCLEOTIDE SEQUENCE [LARGE SCALE GENOMIC DNA]</scope>
    <source>
        <strain evidence="2">ZC4RG45</strain>
    </source>
</reference>
<evidence type="ECO:0000256" key="1">
    <source>
        <dbReference type="SAM" id="Phobius"/>
    </source>
</evidence>
<keyword evidence="1" id="KW-1133">Transmembrane helix</keyword>
<reference evidence="2" key="4">
    <citation type="submission" date="2023-08" db="EMBL/GenBank/DDBJ databases">
        <authorList>
            <person name="Guima S.E.S."/>
            <person name="Martins L.F."/>
            <person name="Silva A.M."/>
            <person name="Setubal J.C."/>
        </authorList>
    </citation>
    <scope>NUCLEOTIDE SEQUENCE</scope>
    <source>
        <strain evidence="2">ZC4RG45</strain>
    </source>
</reference>
<reference evidence="3" key="1">
    <citation type="submission" date="2018-05" db="EMBL/GenBank/DDBJ databases">
        <authorList>
            <person name="Lanie J.A."/>
            <person name="Ng W.-L."/>
            <person name="Kazmierczak K.M."/>
            <person name="Andrzejewski T.M."/>
            <person name="Davidsen T.M."/>
            <person name="Wayne K.J."/>
            <person name="Tettelin H."/>
            <person name="Glass J.I."/>
            <person name="Rusch D."/>
            <person name="Podicherti R."/>
            <person name="Tsui H.-C.T."/>
            <person name="Winkler M.E."/>
        </authorList>
    </citation>
    <scope>NUCLEOTIDE SEQUENCE</scope>
    <source>
        <strain evidence="3">ZC4RG45</strain>
    </source>
</reference>
<evidence type="ECO:0000313" key="2">
    <source>
        <dbReference type="EMBL" id="MFO7192540.1"/>
    </source>
</evidence>
<dbReference type="STRING" id="1111738.GCA_000427905_03355"/>
<feature type="transmembrane region" description="Helical" evidence="1">
    <location>
        <begin position="6"/>
        <end position="25"/>
    </location>
</feature>
<gene>
    <name evidence="3" type="ORF">DIU77_00250</name>
    <name evidence="2" type="ORF">DIU77_009895</name>
</gene>
<dbReference type="EMBL" id="QGUI02000107">
    <property type="protein sequence ID" value="MFO7192540.1"/>
    <property type="molecule type" value="Genomic_DNA"/>
</dbReference>
<accession>A0A2W4JRF5</accession>
<keyword evidence="1" id="KW-0812">Transmembrane</keyword>
<evidence type="ECO:0000313" key="4">
    <source>
        <dbReference type="Proteomes" id="UP000249324"/>
    </source>
</evidence>
<protein>
    <submittedName>
        <fullName evidence="3">Uncharacterized protein</fullName>
    </submittedName>
</protein>
<name>A0A2W4JRF5_9PSEU</name>
<dbReference type="AlphaFoldDB" id="A0A2W4JRF5"/>
<dbReference type="Proteomes" id="UP000249324">
    <property type="component" value="Unassembled WGS sequence"/>
</dbReference>
<evidence type="ECO:0000313" key="3">
    <source>
        <dbReference type="EMBL" id="PZN01561.1"/>
    </source>
</evidence>
<reference evidence="2" key="2">
    <citation type="submission" date="2018-05" db="EMBL/GenBank/DDBJ databases">
        <authorList>
            <person name="Moura L."/>
            <person name="Setubal J.C."/>
        </authorList>
    </citation>
    <scope>NUCLEOTIDE SEQUENCE</scope>
    <source>
        <strain evidence="2">ZC4RG45</strain>
    </source>
</reference>
<sequence>MSLLVLLTVVDIVLLVAGLAFYLFWAGSLLSRIAGNLEQAAETVRTIHGHAKLIGPGVEHINRTGGVVAGALPLLYGMAEGVVAGTTAQTVDPSVQPPVNRPASGVRRTRLHETVGYTPADDVVAAR</sequence>